<gene>
    <name evidence="2" type="ORF">HJ583_009380</name>
</gene>
<name>A0ABX2IFK0_9RHOO</name>
<evidence type="ECO:0000256" key="1">
    <source>
        <dbReference type="SAM" id="SignalP"/>
    </source>
</evidence>
<reference evidence="2 3" key="1">
    <citation type="submission" date="2020-06" db="EMBL/GenBank/DDBJ databases">
        <title>Draft genome of Uliginosibacterium sp. IMCC34675.</title>
        <authorList>
            <person name="Song J."/>
        </authorList>
    </citation>
    <scope>NUCLEOTIDE SEQUENCE [LARGE SCALE GENOMIC DNA]</scope>
    <source>
        <strain evidence="2 3">IMCC34675</strain>
    </source>
</reference>
<keyword evidence="3" id="KW-1185">Reference proteome</keyword>
<organism evidence="2 3">
    <name type="scientific">Uliginosibacterium aquaticum</name>
    <dbReference type="NCBI Taxonomy" id="2731212"/>
    <lineage>
        <taxon>Bacteria</taxon>
        <taxon>Pseudomonadati</taxon>
        <taxon>Pseudomonadota</taxon>
        <taxon>Betaproteobacteria</taxon>
        <taxon>Rhodocyclales</taxon>
        <taxon>Zoogloeaceae</taxon>
        <taxon>Uliginosibacterium</taxon>
    </lineage>
</organism>
<evidence type="ECO:0000313" key="2">
    <source>
        <dbReference type="EMBL" id="NSL55232.1"/>
    </source>
</evidence>
<dbReference type="RefSeq" id="WP_101942612.1">
    <property type="nucleotide sequence ID" value="NZ_JABCSC020000002.1"/>
</dbReference>
<dbReference type="Gene3D" id="2.40.160.170">
    <property type="match status" value="1"/>
</dbReference>
<protein>
    <recommendedName>
        <fullName evidence="4">Outer membrane protein beta-barrel domain-containing protein</fullName>
    </recommendedName>
</protein>
<sequence>MHKKILLCAALAACSTAASADLGAGLQVGSTGYGFDVAYQVMPLVSVRAGYSQYSYSKSFTETDIDYDADAKLSTPRLLADVSVGLGFRVTGGFYYSNSKVDLTGRPTNGTYNFNGTQYQASQIGSATGQVKSGNSLAPYLGVGYGSVSGAGIGFYADLGAYYMGSPTSTLNVSCGSALNAAQCSQLQSDVAAEKTKFDDKISKYKWYPVLSLGVTVGF</sequence>
<keyword evidence="1" id="KW-0732">Signal</keyword>
<evidence type="ECO:0000313" key="3">
    <source>
        <dbReference type="Proteomes" id="UP000778523"/>
    </source>
</evidence>
<evidence type="ECO:0008006" key="4">
    <source>
        <dbReference type="Google" id="ProtNLM"/>
    </source>
</evidence>
<dbReference type="EMBL" id="JABCSC020000002">
    <property type="protein sequence ID" value="NSL55232.1"/>
    <property type="molecule type" value="Genomic_DNA"/>
</dbReference>
<dbReference type="Proteomes" id="UP000778523">
    <property type="component" value="Unassembled WGS sequence"/>
</dbReference>
<proteinExistence type="predicted"/>
<comment type="caution">
    <text evidence="2">The sequence shown here is derived from an EMBL/GenBank/DDBJ whole genome shotgun (WGS) entry which is preliminary data.</text>
</comment>
<feature type="signal peptide" evidence="1">
    <location>
        <begin position="1"/>
        <end position="20"/>
    </location>
</feature>
<feature type="chain" id="PRO_5046679089" description="Outer membrane protein beta-barrel domain-containing protein" evidence="1">
    <location>
        <begin position="21"/>
        <end position="219"/>
    </location>
</feature>
<accession>A0ABX2IFK0</accession>